<keyword evidence="3" id="KW-1185">Reference proteome</keyword>
<gene>
    <name evidence="2" type="ORF">LPLAT_LOCUS4806</name>
</gene>
<evidence type="ECO:0000313" key="2">
    <source>
        <dbReference type="EMBL" id="CAL1679059.1"/>
    </source>
</evidence>
<reference evidence="2" key="1">
    <citation type="submission" date="2024-04" db="EMBL/GenBank/DDBJ databases">
        <authorList>
            <consortium name="Molecular Ecology Group"/>
        </authorList>
    </citation>
    <scope>NUCLEOTIDE SEQUENCE</scope>
</reference>
<feature type="region of interest" description="Disordered" evidence="1">
    <location>
        <begin position="1"/>
        <end position="30"/>
    </location>
</feature>
<evidence type="ECO:0000256" key="1">
    <source>
        <dbReference type="SAM" id="MobiDB-lite"/>
    </source>
</evidence>
<organism evidence="2 3">
    <name type="scientific">Lasius platythorax</name>
    <dbReference type="NCBI Taxonomy" id="488582"/>
    <lineage>
        <taxon>Eukaryota</taxon>
        <taxon>Metazoa</taxon>
        <taxon>Ecdysozoa</taxon>
        <taxon>Arthropoda</taxon>
        <taxon>Hexapoda</taxon>
        <taxon>Insecta</taxon>
        <taxon>Pterygota</taxon>
        <taxon>Neoptera</taxon>
        <taxon>Endopterygota</taxon>
        <taxon>Hymenoptera</taxon>
        <taxon>Apocrita</taxon>
        <taxon>Aculeata</taxon>
        <taxon>Formicoidea</taxon>
        <taxon>Formicidae</taxon>
        <taxon>Formicinae</taxon>
        <taxon>Lasius</taxon>
        <taxon>Lasius</taxon>
    </lineage>
</organism>
<sequence length="118" mass="13781">MFTSDLASQRNDKVPEAQNLKLYPKQPKKTMTKTAIGDKNIADNFLHPKMHYKPIARTHEICCSKCCQRRIRRSNINLECKIEAKIDDFNGSSLKTTNFEENNFTRDIVKLVMEKWCD</sequence>
<proteinExistence type="predicted"/>
<dbReference type="AlphaFoldDB" id="A0AAV2NG33"/>
<protein>
    <submittedName>
        <fullName evidence="2">Uncharacterized protein</fullName>
    </submittedName>
</protein>
<evidence type="ECO:0000313" key="3">
    <source>
        <dbReference type="Proteomes" id="UP001497644"/>
    </source>
</evidence>
<accession>A0AAV2NG33</accession>
<dbReference type="Proteomes" id="UP001497644">
    <property type="component" value="Chromosome 15"/>
</dbReference>
<name>A0AAV2NG33_9HYME</name>
<dbReference type="EMBL" id="OZ034838">
    <property type="protein sequence ID" value="CAL1679059.1"/>
    <property type="molecule type" value="Genomic_DNA"/>
</dbReference>